<evidence type="ECO:0000313" key="3">
    <source>
        <dbReference type="EMBL" id="KAF3568286.1"/>
    </source>
</evidence>
<sequence>MRSKRKTREKERWGVTAGTGRTRTRSERTPRQPERTPRPASNADKTRGCDAHLVFQIDATLLDLSPSPSPSQADLELSHLHLRYRPRAISSPSHTATSSLISISIFDVDLELSHLHLRRRPRALSSLTQHELSLLLRFGFQAYYWKEVLEERRKINWVVAKTLWLELVWIVDWWAGVKEFACVTCSVSLLILFVGLFLPSVVRPILHSLEASKQVKTPPSYILCVIAGVTGKKHS</sequence>
<keyword evidence="4" id="KW-1185">Reference proteome</keyword>
<dbReference type="PANTHER" id="PTHR36026">
    <property type="entry name" value="OS05G0542100 PROTEIN"/>
    <property type="match status" value="1"/>
</dbReference>
<dbReference type="PANTHER" id="PTHR36026:SF1">
    <property type="entry name" value="OS05G0542100 PROTEIN"/>
    <property type="match status" value="1"/>
</dbReference>
<organism evidence="3 4">
    <name type="scientific">Brassica cretica</name>
    <name type="common">Mustard</name>
    <dbReference type="NCBI Taxonomy" id="69181"/>
    <lineage>
        <taxon>Eukaryota</taxon>
        <taxon>Viridiplantae</taxon>
        <taxon>Streptophyta</taxon>
        <taxon>Embryophyta</taxon>
        <taxon>Tracheophyta</taxon>
        <taxon>Spermatophyta</taxon>
        <taxon>Magnoliopsida</taxon>
        <taxon>eudicotyledons</taxon>
        <taxon>Gunneridae</taxon>
        <taxon>Pentapetalae</taxon>
        <taxon>rosids</taxon>
        <taxon>malvids</taxon>
        <taxon>Brassicales</taxon>
        <taxon>Brassicaceae</taxon>
        <taxon>Brassiceae</taxon>
        <taxon>Brassica</taxon>
    </lineage>
</organism>
<evidence type="ECO:0000313" key="4">
    <source>
        <dbReference type="Proteomes" id="UP000266723"/>
    </source>
</evidence>
<accession>A0ABQ7D777</accession>
<name>A0ABQ7D777_BRACR</name>
<gene>
    <name evidence="3" type="ORF">DY000_02014626</name>
</gene>
<keyword evidence="2" id="KW-1133">Transmembrane helix</keyword>
<protein>
    <submittedName>
        <fullName evidence="3">Uncharacterized protein</fullName>
    </submittedName>
</protein>
<feature type="transmembrane region" description="Helical" evidence="2">
    <location>
        <begin position="187"/>
        <end position="206"/>
    </location>
</feature>
<reference evidence="3 4" key="1">
    <citation type="journal article" date="2020" name="BMC Genomics">
        <title>Intraspecific diversification of the crop wild relative Brassica cretica Lam. using demographic model selection.</title>
        <authorList>
            <person name="Kioukis A."/>
            <person name="Michalopoulou V.A."/>
            <person name="Briers L."/>
            <person name="Pirintsos S."/>
            <person name="Studholme D.J."/>
            <person name="Pavlidis P."/>
            <person name="Sarris P.F."/>
        </authorList>
    </citation>
    <scope>NUCLEOTIDE SEQUENCE [LARGE SCALE GENOMIC DNA]</scope>
    <source>
        <strain evidence="4">cv. PFS-1207/04</strain>
    </source>
</reference>
<dbReference type="Proteomes" id="UP000266723">
    <property type="component" value="Unassembled WGS sequence"/>
</dbReference>
<feature type="compositionally biased region" description="Basic and acidic residues" evidence="1">
    <location>
        <begin position="24"/>
        <end position="37"/>
    </location>
</feature>
<evidence type="ECO:0000256" key="2">
    <source>
        <dbReference type="SAM" id="Phobius"/>
    </source>
</evidence>
<keyword evidence="2" id="KW-0472">Membrane</keyword>
<proteinExistence type="predicted"/>
<dbReference type="EMBL" id="QGKV02000759">
    <property type="protein sequence ID" value="KAF3568286.1"/>
    <property type="molecule type" value="Genomic_DNA"/>
</dbReference>
<evidence type="ECO:0000256" key="1">
    <source>
        <dbReference type="SAM" id="MobiDB-lite"/>
    </source>
</evidence>
<comment type="caution">
    <text evidence="3">The sequence shown here is derived from an EMBL/GenBank/DDBJ whole genome shotgun (WGS) entry which is preliminary data.</text>
</comment>
<keyword evidence="2" id="KW-0812">Transmembrane</keyword>
<feature type="region of interest" description="Disordered" evidence="1">
    <location>
        <begin position="1"/>
        <end position="46"/>
    </location>
</feature>